<evidence type="ECO:0000313" key="1">
    <source>
        <dbReference type="EMBL" id="PON70250.1"/>
    </source>
</evidence>
<proteinExistence type="predicted"/>
<protein>
    <submittedName>
        <fullName evidence="1">Uncharacterized protein</fullName>
    </submittedName>
</protein>
<feature type="non-terminal residue" evidence="1">
    <location>
        <position position="1"/>
    </location>
</feature>
<reference evidence="2" key="1">
    <citation type="submission" date="2016-06" db="EMBL/GenBank/DDBJ databases">
        <title>Parallel loss of symbiosis genes in relatives of nitrogen-fixing non-legume Parasponia.</title>
        <authorList>
            <person name="Van Velzen R."/>
            <person name="Holmer R."/>
            <person name="Bu F."/>
            <person name="Rutten L."/>
            <person name="Van Zeijl A."/>
            <person name="Liu W."/>
            <person name="Santuari L."/>
            <person name="Cao Q."/>
            <person name="Sharma T."/>
            <person name="Shen D."/>
            <person name="Roswanjaya Y."/>
            <person name="Wardhani T."/>
            <person name="Kalhor M.S."/>
            <person name="Jansen J."/>
            <person name="Van den Hoogen J."/>
            <person name="Gungor B."/>
            <person name="Hartog M."/>
            <person name="Hontelez J."/>
            <person name="Verver J."/>
            <person name="Yang W.-C."/>
            <person name="Schijlen E."/>
            <person name="Repin R."/>
            <person name="Schilthuizen M."/>
            <person name="Schranz E."/>
            <person name="Heidstra R."/>
            <person name="Miyata K."/>
            <person name="Fedorova E."/>
            <person name="Kohlen W."/>
            <person name="Bisseling T."/>
            <person name="Smit S."/>
            <person name="Geurts R."/>
        </authorList>
    </citation>
    <scope>NUCLEOTIDE SEQUENCE [LARGE SCALE GENOMIC DNA]</scope>
    <source>
        <strain evidence="2">cv. WU1-14</strain>
    </source>
</reference>
<gene>
    <name evidence="1" type="ORF">PanWU01x14_081740</name>
</gene>
<dbReference type="AlphaFoldDB" id="A0A2P5DAE7"/>
<accession>A0A2P5DAE7</accession>
<name>A0A2P5DAE7_PARAD</name>
<organism evidence="1 2">
    <name type="scientific">Parasponia andersonii</name>
    <name type="common">Sponia andersonii</name>
    <dbReference type="NCBI Taxonomy" id="3476"/>
    <lineage>
        <taxon>Eukaryota</taxon>
        <taxon>Viridiplantae</taxon>
        <taxon>Streptophyta</taxon>
        <taxon>Embryophyta</taxon>
        <taxon>Tracheophyta</taxon>
        <taxon>Spermatophyta</taxon>
        <taxon>Magnoliopsida</taxon>
        <taxon>eudicotyledons</taxon>
        <taxon>Gunneridae</taxon>
        <taxon>Pentapetalae</taxon>
        <taxon>rosids</taxon>
        <taxon>fabids</taxon>
        <taxon>Rosales</taxon>
        <taxon>Cannabaceae</taxon>
        <taxon>Parasponia</taxon>
    </lineage>
</organism>
<comment type="caution">
    <text evidence="1">The sequence shown here is derived from an EMBL/GenBank/DDBJ whole genome shotgun (WGS) entry which is preliminary data.</text>
</comment>
<evidence type="ECO:0000313" key="2">
    <source>
        <dbReference type="Proteomes" id="UP000237105"/>
    </source>
</evidence>
<sequence length="135" mass="15349">ASADLDWALRHSLEMKKENELLHDIEHSFNEKLSTTNAKLNEAIRKLKKNEAFFFKDKVKSRYPAIDLSMYDLEEDSASVVGIPRYPIETFHDDKVGLQQDQVVIDGMTTEQNYTRVEVFLGGPTTDVAGTSQKV</sequence>
<keyword evidence="2" id="KW-1185">Reference proteome</keyword>
<dbReference type="Proteomes" id="UP000237105">
    <property type="component" value="Unassembled WGS sequence"/>
</dbReference>
<dbReference type="EMBL" id="JXTB01000051">
    <property type="protein sequence ID" value="PON70250.1"/>
    <property type="molecule type" value="Genomic_DNA"/>
</dbReference>